<dbReference type="Gene3D" id="3.10.310.50">
    <property type="match status" value="1"/>
</dbReference>
<keyword evidence="3" id="KW-1185">Reference proteome</keyword>
<evidence type="ECO:0000259" key="1">
    <source>
        <dbReference type="Pfam" id="PF04536"/>
    </source>
</evidence>
<dbReference type="Pfam" id="PF04536">
    <property type="entry name" value="TPM_phosphatase"/>
    <property type="match status" value="1"/>
</dbReference>
<dbReference type="PANTHER" id="PTHR30373">
    <property type="entry name" value="UPF0603 PROTEIN YGCG"/>
    <property type="match status" value="1"/>
</dbReference>
<dbReference type="Proteomes" id="UP000575241">
    <property type="component" value="Unassembled WGS sequence"/>
</dbReference>
<evidence type="ECO:0000313" key="3">
    <source>
        <dbReference type="Proteomes" id="UP000575241"/>
    </source>
</evidence>
<dbReference type="AlphaFoldDB" id="A0A7W7JYV1"/>
<proteinExistence type="predicted"/>
<reference evidence="2 3" key="1">
    <citation type="submission" date="2020-08" db="EMBL/GenBank/DDBJ databases">
        <title>Functional genomics of gut bacteria from endangered species of beetles.</title>
        <authorList>
            <person name="Carlos-Shanley C."/>
        </authorList>
    </citation>
    <scope>NUCLEOTIDE SEQUENCE [LARGE SCALE GENOMIC DNA]</scope>
    <source>
        <strain evidence="2 3">S00224</strain>
    </source>
</reference>
<feature type="domain" description="TPM" evidence="1">
    <location>
        <begin position="20"/>
        <end position="143"/>
    </location>
</feature>
<dbReference type="PANTHER" id="PTHR30373:SF2">
    <property type="entry name" value="UPF0603 PROTEIN YGCG"/>
    <property type="match status" value="1"/>
</dbReference>
<gene>
    <name evidence="2" type="ORF">HNP52_000687</name>
</gene>
<name>A0A7W7JYV1_9SPHN</name>
<dbReference type="EMBL" id="JACHLN010000001">
    <property type="protein sequence ID" value="MBB4837636.1"/>
    <property type="molecule type" value="Genomic_DNA"/>
</dbReference>
<sequence length="147" mass="16042">MPNARPAPAGYDFPALTGRVVDSANLLSVSERRRLSNQLVDAEKKSKHQFVVVTVKSLGGHVIADYGVNLGRTWGIGRKCFNDGVLLIVAPNERKVRIEVGTGLEKALRDEEAGAIIRDDILPRFKEGKFADGIFAGSEAIIREITE</sequence>
<protein>
    <recommendedName>
        <fullName evidence="1">TPM domain-containing protein</fullName>
    </recommendedName>
</protein>
<dbReference type="InterPro" id="IPR007621">
    <property type="entry name" value="TPM_dom"/>
</dbReference>
<comment type="caution">
    <text evidence="2">The sequence shown here is derived from an EMBL/GenBank/DDBJ whole genome shotgun (WGS) entry which is preliminary data.</text>
</comment>
<accession>A0A7W7JYV1</accession>
<dbReference type="RefSeq" id="WP_221416086.1">
    <property type="nucleotide sequence ID" value="NZ_JACHLN010000001.1"/>
</dbReference>
<organism evidence="2 3">
    <name type="scientific">Sphingomonas kyeonggiensis</name>
    <dbReference type="NCBI Taxonomy" id="1268553"/>
    <lineage>
        <taxon>Bacteria</taxon>
        <taxon>Pseudomonadati</taxon>
        <taxon>Pseudomonadota</taxon>
        <taxon>Alphaproteobacteria</taxon>
        <taxon>Sphingomonadales</taxon>
        <taxon>Sphingomonadaceae</taxon>
        <taxon>Sphingomonas</taxon>
    </lineage>
</organism>
<evidence type="ECO:0000313" key="2">
    <source>
        <dbReference type="EMBL" id="MBB4837636.1"/>
    </source>
</evidence>